<proteinExistence type="predicted"/>
<evidence type="ECO:0000313" key="1">
    <source>
        <dbReference type="EMBL" id="CAH2211413.1"/>
    </source>
</evidence>
<comment type="caution">
    <text evidence="1">The sequence shown here is derived from an EMBL/GenBank/DDBJ whole genome shotgun (WGS) entry which is preliminary data.</text>
</comment>
<accession>A0A8S4QM89</accession>
<organism evidence="1 2">
    <name type="scientific">Pararge aegeria aegeria</name>
    <dbReference type="NCBI Taxonomy" id="348720"/>
    <lineage>
        <taxon>Eukaryota</taxon>
        <taxon>Metazoa</taxon>
        <taxon>Ecdysozoa</taxon>
        <taxon>Arthropoda</taxon>
        <taxon>Hexapoda</taxon>
        <taxon>Insecta</taxon>
        <taxon>Pterygota</taxon>
        <taxon>Neoptera</taxon>
        <taxon>Endopterygota</taxon>
        <taxon>Lepidoptera</taxon>
        <taxon>Glossata</taxon>
        <taxon>Ditrysia</taxon>
        <taxon>Papilionoidea</taxon>
        <taxon>Nymphalidae</taxon>
        <taxon>Satyrinae</taxon>
        <taxon>Satyrini</taxon>
        <taxon>Parargina</taxon>
        <taxon>Pararge</taxon>
    </lineage>
</organism>
<dbReference type="AlphaFoldDB" id="A0A8S4QM89"/>
<gene>
    <name evidence="1" type="primary">jg21671</name>
    <name evidence="1" type="ORF">PAEG_LOCUS3230</name>
</gene>
<dbReference type="EMBL" id="CAKXAJ010010160">
    <property type="protein sequence ID" value="CAH2211413.1"/>
    <property type="molecule type" value="Genomic_DNA"/>
</dbReference>
<dbReference type="Proteomes" id="UP000838756">
    <property type="component" value="Unassembled WGS sequence"/>
</dbReference>
<protein>
    <submittedName>
        <fullName evidence="1">Jg21671 protein</fullName>
    </submittedName>
</protein>
<reference evidence="1" key="1">
    <citation type="submission" date="2022-03" db="EMBL/GenBank/DDBJ databases">
        <authorList>
            <person name="Lindestad O."/>
        </authorList>
    </citation>
    <scope>NUCLEOTIDE SEQUENCE</scope>
</reference>
<sequence>MSGTHSMEKAWMLGPKVLERQPRTDKLDVELNDELDVALNDELDVELNDELDVEFNGELDVEFNDELDVELNDKLDAKLNDNSMLNSTTNSKCLTKIMRTSNDILVLNFNTMSLVFEVS</sequence>
<keyword evidence="2" id="KW-1185">Reference proteome</keyword>
<evidence type="ECO:0000313" key="2">
    <source>
        <dbReference type="Proteomes" id="UP000838756"/>
    </source>
</evidence>
<name>A0A8S4QM89_9NEOP</name>